<organism evidence="3 4">
    <name type="scientific">Bradyrhizobium japonicum</name>
    <dbReference type="NCBI Taxonomy" id="375"/>
    <lineage>
        <taxon>Bacteria</taxon>
        <taxon>Pseudomonadati</taxon>
        <taxon>Pseudomonadota</taxon>
        <taxon>Alphaproteobacteria</taxon>
        <taxon>Hyphomicrobiales</taxon>
        <taxon>Nitrobacteraceae</taxon>
        <taxon>Bradyrhizobium</taxon>
    </lineage>
</organism>
<dbReference type="InterPro" id="IPR035923">
    <property type="entry name" value="TT1751-like_sf"/>
</dbReference>
<dbReference type="Pfam" id="PF03625">
    <property type="entry name" value="DUF302"/>
    <property type="match status" value="1"/>
</dbReference>
<dbReference type="AlphaFoldDB" id="A0A1L3F9L9"/>
<reference evidence="3 4" key="1">
    <citation type="submission" date="2016-11" db="EMBL/GenBank/DDBJ databases">
        <title>Complete Genome Sequence of Bradyrhizobium sp. strain J5, an isolated from soybean nodule in Hokkaido.</title>
        <authorList>
            <person name="Kanehara K."/>
        </authorList>
    </citation>
    <scope>NUCLEOTIDE SEQUENCE [LARGE SCALE GENOMIC DNA]</scope>
    <source>
        <strain evidence="3 4">J5</strain>
    </source>
</reference>
<protein>
    <submittedName>
        <fullName evidence="3">Chromosome condensation protein CrcB</fullName>
    </submittedName>
</protein>
<feature type="domain" description="DUF302" evidence="2">
    <location>
        <begin position="70"/>
        <end position="130"/>
    </location>
</feature>
<dbReference type="PANTHER" id="PTHR38342">
    <property type="entry name" value="SLR5037 PROTEIN"/>
    <property type="match status" value="1"/>
</dbReference>
<name>A0A1L3F9L9_BRAJP</name>
<dbReference type="OrthoDB" id="9799367at2"/>
<accession>A0A1L3F9L9</accession>
<dbReference type="Proteomes" id="UP000181962">
    <property type="component" value="Chromosome"/>
</dbReference>
<keyword evidence="1" id="KW-0732">Signal</keyword>
<dbReference type="PANTHER" id="PTHR38342:SF2">
    <property type="entry name" value="INNER MEMBRANE OR EXPORTED"/>
    <property type="match status" value="1"/>
</dbReference>
<dbReference type="CDD" id="cd14797">
    <property type="entry name" value="DUF302"/>
    <property type="match status" value="1"/>
</dbReference>
<sequence>MNRRISAHFSSLATSLVLVLLVLSATTSFGRADSDDGIVRVKSAVPMPEAISRIKADIAAKGIKFFFEVDQSKLAADAGIKLRPSTLLVFGNPPLGTQFITANPNAGLDWPVRLLLTQDDNGDVWAVWTDFGWIAKRHNITNREAQFKMATTVVRSITSTITSK</sequence>
<evidence type="ECO:0000313" key="3">
    <source>
        <dbReference type="EMBL" id="APG09997.1"/>
    </source>
</evidence>
<evidence type="ECO:0000313" key="4">
    <source>
        <dbReference type="Proteomes" id="UP000181962"/>
    </source>
</evidence>
<proteinExistence type="predicted"/>
<dbReference type="InterPro" id="IPR005180">
    <property type="entry name" value="DUF302"/>
</dbReference>
<evidence type="ECO:0000256" key="1">
    <source>
        <dbReference type="SAM" id="SignalP"/>
    </source>
</evidence>
<gene>
    <name evidence="3" type="ORF">BKD09_16855</name>
</gene>
<dbReference type="Gene3D" id="3.30.310.70">
    <property type="entry name" value="TT1751-like domain"/>
    <property type="match status" value="1"/>
</dbReference>
<evidence type="ECO:0000259" key="2">
    <source>
        <dbReference type="Pfam" id="PF03625"/>
    </source>
</evidence>
<dbReference type="SUPFAM" id="SSF103247">
    <property type="entry name" value="TT1751-like"/>
    <property type="match status" value="1"/>
</dbReference>
<feature type="signal peptide" evidence="1">
    <location>
        <begin position="1"/>
        <end position="30"/>
    </location>
</feature>
<dbReference type="RefSeq" id="WP_071911258.1">
    <property type="nucleotide sequence ID" value="NZ_CP017637.1"/>
</dbReference>
<feature type="chain" id="PRO_5012046651" evidence="1">
    <location>
        <begin position="31"/>
        <end position="164"/>
    </location>
</feature>
<dbReference type="EMBL" id="CP017637">
    <property type="protein sequence ID" value="APG09997.1"/>
    <property type="molecule type" value="Genomic_DNA"/>
</dbReference>